<dbReference type="GO" id="GO:0005840">
    <property type="term" value="C:ribosome"/>
    <property type="evidence" value="ECO:0007669"/>
    <property type="project" value="UniProtKB-KW"/>
</dbReference>
<dbReference type="EMBL" id="JACHXK010000002">
    <property type="protein sequence ID" value="MBB3109509.1"/>
    <property type="molecule type" value="Genomic_DNA"/>
</dbReference>
<dbReference type="PROSITE" id="PS51186">
    <property type="entry name" value="GNAT"/>
    <property type="match status" value="1"/>
</dbReference>
<dbReference type="InterPro" id="IPR000182">
    <property type="entry name" value="GNAT_dom"/>
</dbReference>
<reference evidence="3 4" key="1">
    <citation type="submission" date="2020-08" db="EMBL/GenBank/DDBJ databases">
        <title>Genomic Encyclopedia of Type Strains, Phase III (KMG-III): the genomes of soil and plant-associated and newly described type strains.</title>
        <authorList>
            <person name="Whitman W."/>
        </authorList>
    </citation>
    <scope>NUCLEOTIDE SEQUENCE [LARGE SCALE GENOMIC DNA]</scope>
    <source>
        <strain evidence="3 4">CECT 5862</strain>
    </source>
</reference>
<dbReference type="CDD" id="cd04301">
    <property type="entry name" value="NAT_SF"/>
    <property type="match status" value="1"/>
</dbReference>
<evidence type="ECO:0000256" key="1">
    <source>
        <dbReference type="ARBA" id="ARBA00022679"/>
    </source>
</evidence>
<organism evidence="3 4">
    <name type="scientific">Paenibacillus phyllosphaerae</name>
    <dbReference type="NCBI Taxonomy" id="274593"/>
    <lineage>
        <taxon>Bacteria</taxon>
        <taxon>Bacillati</taxon>
        <taxon>Bacillota</taxon>
        <taxon>Bacilli</taxon>
        <taxon>Bacillales</taxon>
        <taxon>Paenibacillaceae</taxon>
        <taxon>Paenibacillus</taxon>
    </lineage>
</organism>
<keyword evidence="1" id="KW-0808">Transferase</keyword>
<dbReference type="Proteomes" id="UP000570361">
    <property type="component" value="Unassembled WGS sequence"/>
</dbReference>
<keyword evidence="3" id="KW-0687">Ribonucleoprotein</keyword>
<dbReference type="InterPro" id="IPR050769">
    <property type="entry name" value="NAT_camello-type"/>
</dbReference>
<dbReference type="SUPFAM" id="SSF55729">
    <property type="entry name" value="Acyl-CoA N-acyltransferases (Nat)"/>
    <property type="match status" value="1"/>
</dbReference>
<keyword evidence="3" id="KW-0689">Ribosomal protein</keyword>
<dbReference type="PANTHER" id="PTHR13947:SF37">
    <property type="entry name" value="LD18367P"/>
    <property type="match status" value="1"/>
</dbReference>
<name>A0A7W5AW13_9BACL</name>
<dbReference type="InterPro" id="IPR016181">
    <property type="entry name" value="Acyl_CoA_acyltransferase"/>
</dbReference>
<protein>
    <submittedName>
        <fullName evidence="3">Ribosomal protein S18 acetylase RimI-like enzyme</fullName>
    </submittedName>
</protein>
<dbReference type="AlphaFoldDB" id="A0A7W5AW13"/>
<dbReference type="GO" id="GO:0008080">
    <property type="term" value="F:N-acetyltransferase activity"/>
    <property type="evidence" value="ECO:0007669"/>
    <property type="project" value="InterPro"/>
</dbReference>
<keyword evidence="4" id="KW-1185">Reference proteome</keyword>
<proteinExistence type="predicted"/>
<comment type="caution">
    <text evidence="3">The sequence shown here is derived from an EMBL/GenBank/DDBJ whole genome shotgun (WGS) entry which is preliminary data.</text>
</comment>
<dbReference type="RefSeq" id="WP_343060443.1">
    <property type="nucleotide sequence ID" value="NZ_JACHXK010000002.1"/>
</dbReference>
<dbReference type="Pfam" id="PF00583">
    <property type="entry name" value="Acetyltransf_1"/>
    <property type="match status" value="1"/>
</dbReference>
<sequence length="154" mass="16718">MDRIRLLHAGEQPPYELLLLADPSKTLVDAYLSSGTVLVAELGAEVVGVVVLQPSHEGMMEIMNIAVAESEQGKGVGKALLAAAIRTAREQGAKALEIGTGNSSIGQLYLYQKSGFRIVGIDLDFFTRNYEEPIVENGIACRDMLRLRMELTNV</sequence>
<accession>A0A7W5AW13</accession>
<evidence type="ECO:0000259" key="2">
    <source>
        <dbReference type="PROSITE" id="PS51186"/>
    </source>
</evidence>
<dbReference type="Gene3D" id="3.40.630.30">
    <property type="match status" value="1"/>
</dbReference>
<feature type="domain" description="N-acetyltransferase" evidence="2">
    <location>
        <begin position="1"/>
        <end position="152"/>
    </location>
</feature>
<evidence type="ECO:0000313" key="4">
    <source>
        <dbReference type="Proteomes" id="UP000570361"/>
    </source>
</evidence>
<gene>
    <name evidence="3" type="ORF">FHS18_001561</name>
</gene>
<evidence type="ECO:0000313" key="3">
    <source>
        <dbReference type="EMBL" id="MBB3109509.1"/>
    </source>
</evidence>
<dbReference type="PANTHER" id="PTHR13947">
    <property type="entry name" value="GNAT FAMILY N-ACETYLTRANSFERASE"/>
    <property type="match status" value="1"/>
</dbReference>